<dbReference type="EMBL" id="WUBL01000001">
    <property type="protein sequence ID" value="KAF2973378.1"/>
    <property type="molecule type" value="Genomic_DNA"/>
</dbReference>
<dbReference type="AlphaFoldDB" id="A0A7C8IY03"/>
<comment type="caution">
    <text evidence="2">The sequence shown here is derived from an EMBL/GenBank/DDBJ whole genome shotgun (WGS) entry which is preliminary data.</text>
</comment>
<feature type="compositionally biased region" description="Basic residues" evidence="1">
    <location>
        <begin position="390"/>
        <end position="410"/>
    </location>
</feature>
<keyword evidence="3" id="KW-1185">Reference proteome</keyword>
<accession>A0A7C8IY03</accession>
<dbReference type="Proteomes" id="UP000481858">
    <property type="component" value="Unassembled WGS sequence"/>
</dbReference>
<name>A0A7C8IY03_9PEZI</name>
<proteinExistence type="predicted"/>
<evidence type="ECO:0000256" key="1">
    <source>
        <dbReference type="SAM" id="MobiDB-lite"/>
    </source>
</evidence>
<feature type="region of interest" description="Disordered" evidence="1">
    <location>
        <begin position="382"/>
        <end position="422"/>
    </location>
</feature>
<feature type="region of interest" description="Disordered" evidence="1">
    <location>
        <begin position="205"/>
        <end position="228"/>
    </location>
</feature>
<protein>
    <submittedName>
        <fullName evidence="2">Uncharacterized protein</fullName>
    </submittedName>
</protein>
<reference evidence="2 3" key="1">
    <citation type="submission" date="2019-12" db="EMBL/GenBank/DDBJ databases">
        <title>Draft genome sequence of the ascomycete Xylaria multiplex DSM 110363.</title>
        <authorList>
            <person name="Buettner E."/>
            <person name="Kellner H."/>
        </authorList>
    </citation>
    <scope>NUCLEOTIDE SEQUENCE [LARGE SCALE GENOMIC DNA]</scope>
    <source>
        <strain evidence="2 3">DSM 110363</strain>
    </source>
</reference>
<dbReference type="OrthoDB" id="409136at2759"/>
<organism evidence="2 3">
    <name type="scientific">Xylaria multiplex</name>
    <dbReference type="NCBI Taxonomy" id="323545"/>
    <lineage>
        <taxon>Eukaryota</taxon>
        <taxon>Fungi</taxon>
        <taxon>Dikarya</taxon>
        <taxon>Ascomycota</taxon>
        <taxon>Pezizomycotina</taxon>
        <taxon>Sordariomycetes</taxon>
        <taxon>Xylariomycetidae</taxon>
        <taxon>Xylariales</taxon>
        <taxon>Xylariaceae</taxon>
        <taxon>Xylaria</taxon>
    </lineage>
</organism>
<evidence type="ECO:0000313" key="3">
    <source>
        <dbReference type="Proteomes" id="UP000481858"/>
    </source>
</evidence>
<sequence length="465" mass="53276">MAASRLDMSDVEPYETQEPISEFSGFHPSMISHEVIHGTFRASWSRNYNIKCTARGGSVVCNWNARGYEPGVPHPSYSRLQFARDNPPSNGYLTQDRARSILLGSTRDLRPESEGKGEAMPMENNDSYTKHVNRFLHAWLQTGQVGRATSMGINNGSTKSLNPGFRALPRKVQFSKAAREKWHRDLSPTSEMSSISTYQSSIFDTNDADGSDFENRSTSERDELDVDTRPQLSLQHPSGFIGLPCEFVGYSACNRVFEITAVDDWIEHIVSQHFGGNLPTQCGCWFCDDFILHDFHDLRLNFEHRMWHIRNHMLDEGCTIHDIRPDFYLLGHLNKHGLISTEMYNFVLRFSEIPMPSHVRSFDFMSPEAERHSELSKTVIVDQAKEDRRRQPRISRHKKETGRKRRRKNDNRKTDASNSSLMCEQFESPQSDIYEENQSIGTVLLMAGPFLLPLVSKLICFHSPH</sequence>
<dbReference type="InParanoid" id="A0A7C8IY03"/>
<evidence type="ECO:0000313" key="2">
    <source>
        <dbReference type="EMBL" id="KAF2973378.1"/>
    </source>
</evidence>
<gene>
    <name evidence="2" type="ORF">GQX73_g82</name>
</gene>